<dbReference type="AlphaFoldDB" id="A0AAD1YLK4"/>
<accession>A0AAD1YLK4</accession>
<evidence type="ECO:0000259" key="2">
    <source>
        <dbReference type="Pfam" id="PF07647"/>
    </source>
</evidence>
<dbReference type="Gene3D" id="1.10.150.50">
    <property type="entry name" value="Transcription Factor, Ets-1"/>
    <property type="match status" value="1"/>
</dbReference>
<feature type="compositionally biased region" description="Polar residues" evidence="1">
    <location>
        <begin position="151"/>
        <end position="169"/>
    </location>
</feature>
<dbReference type="PANTHER" id="PTHR33915:SF1">
    <property type="entry name" value="OS04G0644100 PROTEIN"/>
    <property type="match status" value="1"/>
</dbReference>
<dbReference type="CDD" id="cd09487">
    <property type="entry name" value="SAM_superfamily"/>
    <property type="match status" value="1"/>
</dbReference>
<dbReference type="InterPro" id="IPR001660">
    <property type="entry name" value="SAM"/>
</dbReference>
<organism evidence="3 4">
    <name type="scientific">Fraxinus pennsylvanica</name>
    <dbReference type="NCBI Taxonomy" id="56036"/>
    <lineage>
        <taxon>Eukaryota</taxon>
        <taxon>Viridiplantae</taxon>
        <taxon>Streptophyta</taxon>
        <taxon>Embryophyta</taxon>
        <taxon>Tracheophyta</taxon>
        <taxon>Spermatophyta</taxon>
        <taxon>Magnoliopsida</taxon>
        <taxon>eudicotyledons</taxon>
        <taxon>Gunneridae</taxon>
        <taxon>Pentapetalae</taxon>
        <taxon>asterids</taxon>
        <taxon>lamiids</taxon>
        <taxon>Lamiales</taxon>
        <taxon>Oleaceae</taxon>
        <taxon>Oleeae</taxon>
        <taxon>Fraxinus</taxon>
    </lineage>
</organism>
<keyword evidence="4" id="KW-1185">Reference proteome</keyword>
<reference evidence="3" key="1">
    <citation type="submission" date="2023-05" db="EMBL/GenBank/DDBJ databases">
        <authorList>
            <person name="Huff M."/>
        </authorList>
    </citation>
    <scope>NUCLEOTIDE SEQUENCE</scope>
</reference>
<evidence type="ECO:0000313" key="4">
    <source>
        <dbReference type="Proteomes" id="UP000834106"/>
    </source>
</evidence>
<dbReference type="SUPFAM" id="SSF47769">
    <property type="entry name" value="SAM/Pointed domain"/>
    <property type="match status" value="1"/>
</dbReference>
<dbReference type="EMBL" id="OU503036">
    <property type="protein sequence ID" value="CAI9753616.1"/>
    <property type="molecule type" value="Genomic_DNA"/>
</dbReference>
<dbReference type="PANTHER" id="PTHR33915">
    <property type="entry name" value="OSJNBA0033G05.11 PROTEIN"/>
    <property type="match status" value="1"/>
</dbReference>
<protein>
    <recommendedName>
        <fullName evidence="2">SAM domain-containing protein</fullName>
    </recommendedName>
</protein>
<sequence length="205" mass="23815">MDWFSWLSKTGLDPSFIHHYALSFVQNELQQDDIAYFSHDLLQSMGITVAKHRLEILKLAMKEKGRSIHPVLWFIFAIKHTKTFLAKHVRCLVHHENSALVPKRNYSLRWKVSMLQRNKKLRTTMPKRQMMLTNGDSVAESSQKILMLTNGSPTVDSQSSGSDRNSNIKKQVCDHEKVDSNDDKDWLSSVEEITWDKMFQNLKPT</sequence>
<dbReference type="Pfam" id="PF07647">
    <property type="entry name" value="SAM_2"/>
    <property type="match status" value="1"/>
</dbReference>
<dbReference type="Proteomes" id="UP000834106">
    <property type="component" value="Chromosome 1"/>
</dbReference>
<name>A0AAD1YLK4_9LAMI</name>
<evidence type="ECO:0000256" key="1">
    <source>
        <dbReference type="SAM" id="MobiDB-lite"/>
    </source>
</evidence>
<gene>
    <name evidence="3" type="ORF">FPE_LOCUS1047</name>
</gene>
<evidence type="ECO:0000313" key="3">
    <source>
        <dbReference type="EMBL" id="CAI9753616.1"/>
    </source>
</evidence>
<feature type="domain" description="SAM" evidence="2">
    <location>
        <begin position="6"/>
        <end position="58"/>
    </location>
</feature>
<proteinExistence type="predicted"/>
<dbReference type="InterPro" id="IPR013761">
    <property type="entry name" value="SAM/pointed_sf"/>
</dbReference>
<feature type="region of interest" description="Disordered" evidence="1">
    <location>
        <begin position="151"/>
        <end position="175"/>
    </location>
</feature>